<dbReference type="Pfam" id="PF00172">
    <property type="entry name" value="Zn_clus"/>
    <property type="match status" value="1"/>
</dbReference>
<accession>A0ABP0BTV3</accession>
<dbReference type="EMBL" id="CAWUHC010000042">
    <property type="protein sequence ID" value="CAK7223054.1"/>
    <property type="molecule type" value="Genomic_DNA"/>
</dbReference>
<dbReference type="SUPFAM" id="SSF57701">
    <property type="entry name" value="Zn2/Cys6 DNA-binding domain"/>
    <property type="match status" value="1"/>
</dbReference>
<dbReference type="Gene3D" id="4.10.240.10">
    <property type="entry name" value="Zn(2)-C6 fungal-type DNA-binding domain"/>
    <property type="match status" value="1"/>
</dbReference>
<keyword evidence="7" id="KW-1185">Reference proteome</keyword>
<sequence>MGTHQSYSTKQSTPDQLPLPDAMTFPPAATGSQERHRPSPLQQMPQQPLPSFDVQHADSPQEVSIACENMFDEKPLAPDDAEFLPGAGDSKPRDDKPVKRRMRGITSCLECRRRKMKCGRTQPCDHCHKSGRVCIYLGGRLDPDSQGRITEIKERVSSLELQLQKSVVHQQRIGGGLLGSDVPGFSLDPAESGLEISNMVTSDLIYDHDDSSSVDFDEEEDEATNDMIDLGFKVGRMRMTERIGGLNRPRLAEEINVALANKPGTFASNSGFNSPMGDRQYQPSPLPGSRTPARNDVNGDYLNDGGNDMSDAPPIPDFLRPSRDYITPSSGALFGHLTAVPIVQKLLPSAWICDFLKKTYFTSVHPIASCLHQSTFEQQFSEFFALVESGRQPRRTRQALVFAVLFSGVVAADESAIAAQFNIRKVDLVAIVKYGVEASLGRANLLRTTSVEAMQAFVIYLVTLCRDEVSRSHSIQVGAAIRMAECMALHRDGSAFGLTPLETHVRRLIWHQLCFLDIRTCEAQGPRPTIHREDYDTFLPYNCDDEDLILEAGASPFMSKQRWASSFLAVLRFEVNEMMRVIWIDRFKLERKKTHLTVVMAKIEKFCQRLNQKYEGFLDGSTPIKRYTKLVKELFICRMHVMVLHPYHSNASNPLSERLHSTLIKSGIRIVEIGIELETNPEYSQWRWYLGAFMQYQIALLLTTEAFHGNSTDESDRISRCLDYVFGTEPSQSIFDKAQAVLYEVMQKSATYCEFRKLRAPTSTKQAVPQALPAQQNSKSAVPGAMQRTTAIPLRPTVDLGRGVADRVVAKTEIVSPPSLASLQLPGDDNASFVANAIPLHIPKQYQQMDNGQQHPHQHRYQQQHQQQHQQHQPPQQHQYQQQPLFENQQQRYHTTTTGQESIPRAMALSDPSGLVPSPEQTYSYTSQSQSPAHVAPYTASSNMVFSGVANGEALWGHPQMINADSPESMGGDWSTSGFLHPQSQQPQQQQPPQAHFQSQQQQQQQQPMNLLNHQYPYATGTSQGQSGEHEPNLLDGISWDDLRALLPKK</sequence>
<dbReference type="InterPro" id="IPR001138">
    <property type="entry name" value="Zn2Cys6_DnaBD"/>
</dbReference>
<evidence type="ECO:0000256" key="4">
    <source>
        <dbReference type="SAM" id="MobiDB-lite"/>
    </source>
</evidence>
<dbReference type="Pfam" id="PF04082">
    <property type="entry name" value="Fungal_trans"/>
    <property type="match status" value="1"/>
</dbReference>
<reference evidence="6 7" key="1">
    <citation type="submission" date="2024-01" db="EMBL/GenBank/DDBJ databases">
        <authorList>
            <person name="Allen C."/>
            <person name="Tagirdzhanova G."/>
        </authorList>
    </citation>
    <scope>NUCLEOTIDE SEQUENCE [LARGE SCALE GENOMIC DNA]</scope>
</reference>
<dbReference type="InterPro" id="IPR050613">
    <property type="entry name" value="Sec_Metabolite_Reg"/>
</dbReference>
<dbReference type="PROSITE" id="PS50048">
    <property type="entry name" value="ZN2_CY6_FUNGAL_2"/>
    <property type="match status" value="1"/>
</dbReference>
<comment type="subcellular location">
    <subcellularLocation>
        <location evidence="1">Nucleus</location>
    </subcellularLocation>
</comment>
<protein>
    <recommendedName>
        <fullName evidence="5">Zn(2)-C6 fungal-type domain-containing protein</fullName>
    </recommendedName>
</protein>
<name>A0ABP0BTV3_9PEZI</name>
<proteinExistence type="predicted"/>
<feature type="domain" description="Zn(2)-C6 fungal-type" evidence="5">
    <location>
        <begin position="107"/>
        <end position="136"/>
    </location>
</feature>
<dbReference type="SMART" id="SM00906">
    <property type="entry name" value="Fungal_trans"/>
    <property type="match status" value="1"/>
</dbReference>
<feature type="region of interest" description="Disordered" evidence="4">
    <location>
        <begin position="76"/>
        <end position="99"/>
    </location>
</feature>
<feature type="region of interest" description="Disordered" evidence="4">
    <location>
        <begin position="268"/>
        <end position="294"/>
    </location>
</feature>
<feature type="region of interest" description="Disordered" evidence="4">
    <location>
        <begin position="849"/>
        <end position="882"/>
    </location>
</feature>
<comment type="caution">
    <text evidence="6">The sequence shown here is derived from an EMBL/GenBank/DDBJ whole genome shotgun (WGS) entry which is preliminary data.</text>
</comment>
<feature type="compositionally biased region" description="Low complexity" evidence="4">
    <location>
        <begin position="982"/>
        <end position="1008"/>
    </location>
</feature>
<feature type="region of interest" description="Disordered" evidence="4">
    <location>
        <begin position="959"/>
        <end position="1041"/>
    </location>
</feature>
<evidence type="ECO:0000313" key="7">
    <source>
        <dbReference type="Proteomes" id="UP001642406"/>
    </source>
</evidence>
<dbReference type="Proteomes" id="UP001642406">
    <property type="component" value="Unassembled WGS sequence"/>
</dbReference>
<keyword evidence="2" id="KW-0479">Metal-binding</keyword>
<dbReference type="InterPro" id="IPR036864">
    <property type="entry name" value="Zn2-C6_fun-type_DNA-bd_sf"/>
</dbReference>
<evidence type="ECO:0000313" key="6">
    <source>
        <dbReference type="EMBL" id="CAK7223054.1"/>
    </source>
</evidence>
<feature type="compositionally biased region" description="Polar residues" evidence="4">
    <location>
        <begin position="1"/>
        <end position="15"/>
    </location>
</feature>
<dbReference type="SMART" id="SM00066">
    <property type="entry name" value="GAL4"/>
    <property type="match status" value="1"/>
</dbReference>
<feature type="compositionally biased region" description="Low complexity" evidence="4">
    <location>
        <begin position="863"/>
        <end position="882"/>
    </location>
</feature>
<dbReference type="CDD" id="cd12148">
    <property type="entry name" value="fungal_TF_MHR"/>
    <property type="match status" value="1"/>
</dbReference>
<feature type="compositionally biased region" description="Low complexity" evidence="4">
    <location>
        <begin position="39"/>
        <end position="51"/>
    </location>
</feature>
<dbReference type="PROSITE" id="PS00463">
    <property type="entry name" value="ZN2_CY6_FUNGAL_1"/>
    <property type="match status" value="1"/>
</dbReference>
<evidence type="ECO:0000259" key="5">
    <source>
        <dbReference type="PROSITE" id="PS50048"/>
    </source>
</evidence>
<dbReference type="InterPro" id="IPR007219">
    <property type="entry name" value="XnlR_reg_dom"/>
</dbReference>
<gene>
    <name evidence="6" type="ORF">SBRCBS47491_005071</name>
</gene>
<evidence type="ECO:0000256" key="1">
    <source>
        <dbReference type="ARBA" id="ARBA00004123"/>
    </source>
</evidence>
<keyword evidence="3" id="KW-0539">Nucleus</keyword>
<dbReference type="PANTHER" id="PTHR31001">
    <property type="entry name" value="UNCHARACTERIZED TRANSCRIPTIONAL REGULATORY PROTEIN"/>
    <property type="match status" value="1"/>
</dbReference>
<dbReference type="CDD" id="cd00067">
    <property type="entry name" value="GAL4"/>
    <property type="match status" value="1"/>
</dbReference>
<dbReference type="PANTHER" id="PTHR31001:SF40">
    <property type="entry name" value="ZN(II)2CYS6 TRANSCRIPTION FACTOR (EUROFUNG)"/>
    <property type="match status" value="1"/>
</dbReference>
<organism evidence="6 7">
    <name type="scientific">Sporothrix bragantina</name>
    <dbReference type="NCBI Taxonomy" id="671064"/>
    <lineage>
        <taxon>Eukaryota</taxon>
        <taxon>Fungi</taxon>
        <taxon>Dikarya</taxon>
        <taxon>Ascomycota</taxon>
        <taxon>Pezizomycotina</taxon>
        <taxon>Sordariomycetes</taxon>
        <taxon>Sordariomycetidae</taxon>
        <taxon>Ophiostomatales</taxon>
        <taxon>Ophiostomataceae</taxon>
        <taxon>Sporothrix</taxon>
    </lineage>
</organism>
<feature type="region of interest" description="Disordered" evidence="4">
    <location>
        <begin position="908"/>
        <end position="929"/>
    </location>
</feature>
<evidence type="ECO:0000256" key="2">
    <source>
        <dbReference type="ARBA" id="ARBA00022723"/>
    </source>
</evidence>
<evidence type="ECO:0000256" key="3">
    <source>
        <dbReference type="ARBA" id="ARBA00023242"/>
    </source>
</evidence>
<feature type="region of interest" description="Disordered" evidence="4">
    <location>
        <begin position="1"/>
        <end position="60"/>
    </location>
</feature>